<proteinExistence type="predicted"/>
<dbReference type="EMBL" id="MU853345">
    <property type="protein sequence ID" value="KAK4111680.1"/>
    <property type="molecule type" value="Genomic_DNA"/>
</dbReference>
<feature type="transmembrane region" description="Helical" evidence="2">
    <location>
        <begin position="32"/>
        <end position="53"/>
    </location>
</feature>
<organism evidence="3 4">
    <name type="scientific">Canariomyces notabilis</name>
    <dbReference type="NCBI Taxonomy" id="2074819"/>
    <lineage>
        <taxon>Eukaryota</taxon>
        <taxon>Fungi</taxon>
        <taxon>Dikarya</taxon>
        <taxon>Ascomycota</taxon>
        <taxon>Pezizomycotina</taxon>
        <taxon>Sordariomycetes</taxon>
        <taxon>Sordariomycetidae</taxon>
        <taxon>Sordariales</taxon>
        <taxon>Chaetomiaceae</taxon>
        <taxon>Canariomyces</taxon>
    </lineage>
</organism>
<sequence length="156" mass="17188">MSWVFRYPDMPILTNDFEETTSATLENTMDDAMVPAIIIDVILVMACFIMLAIKFKIDSTTDPAVFRNFDHGLPLSNPTQDRLVPLSKVCSSPQEECEPRTQSGHHGINLTARVEDQGSKSAEDAAGTTISEPRAVHPYQSPTKDCGSYTVHTNCP</sequence>
<keyword evidence="2" id="KW-1133">Transmembrane helix</keyword>
<evidence type="ECO:0000313" key="4">
    <source>
        <dbReference type="Proteomes" id="UP001302812"/>
    </source>
</evidence>
<evidence type="ECO:0000313" key="3">
    <source>
        <dbReference type="EMBL" id="KAK4111680.1"/>
    </source>
</evidence>
<comment type="caution">
    <text evidence="3">The sequence shown here is derived from an EMBL/GenBank/DDBJ whole genome shotgun (WGS) entry which is preliminary data.</text>
</comment>
<reference evidence="3" key="2">
    <citation type="submission" date="2023-05" db="EMBL/GenBank/DDBJ databases">
        <authorList>
            <consortium name="Lawrence Berkeley National Laboratory"/>
            <person name="Steindorff A."/>
            <person name="Hensen N."/>
            <person name="Bonometti L."/>
            <person name="Westerberg I."/>
            <person name="Brannstrom I.O."/>
            <person name="Guillou S."/>
            <person name="Cros-Aarteil S."/>
            <person name="Calhoun S."/>
            <person name="Haridas S."/>
            <person name="Kuo A."/>
            <person name="Mondo S."/>
            <person name="Pangilinan J."/>
            <person name="Riley R."/>
            <person name="Labutti K."/>
            <person name="Andreopoulos B."/>
            <person name="Lipzen A."/>
            <person name="Chen C."/>
            <person name="Yanf M."/>
            <person name="Daum C."/>
            <person name="Ng V."/>
            <person name="Clum A."/>
            <person name="Ohm R."/>
            <person name="Martin F."/>
            <person name="Silar P."/>
            <person name="Natvig D."/>
            <person name="Lalanne C."/>
            <person name="Gautier V."/>
            <person name="Ament-Velasquez S.L."/>
            <person name="Kruys A."/>
            <person name="Hutchinson M.I."/>
            <person name="Powell A.J."/>
            <person name="Barry K."/>
            <person name="Miller A.N."/>
            <person name="Grigoriev I.V."/>
            <person name="Debuchy R."/>
            <person name="Gladieux P."/>
            <person name="Thoren M.H."/>
            <person name="Johannesson H."/>
        </authorList>
    </citation>
    <scope>NUCLEOTIDE SEQUENCE</scope>
    <source>
        <strain evidence="3">CBS 508.74</strain>
    </source>
</reference>
<evidence type="ECO:0000256" key="2">
    <source>
        <dbReference type="SAM" id="Phobius"/>
    </source>
</evidence>
<dbReference type="RefSeq" id="XP_064669250.1">
    <property type="nucleotide sequence ID" value="XM_064817829.1"/>
</dbReference>
<keyword evidence="2" id="KW-0472">Membrane</keyword>
<reference evidence="3" key="1">
    <citation type="journal article" date="2023" name="Mol. Phylogenet. Evol.">
        <title>Genome-scale phylogeny and comparative genomics of the fungal order Sordariales.</title>
        <authorList>
            <person name="Hensen N."/>
            <person name="Bonometti L."/>
            <person name="Westerberg I."/>
            <person name="Brannstrom I.O."/>
            <person name="Guillou S."/>
            <person name="Cros-Aarteil S."/>
            <person name="Calhoun S."/>
            <person name="Haridas S."/>
            <person name="Kuo A."/>
            <person name="Mondo S."/>
            <person name="Pangilinan J."/>
            <person name="Riley R."/>
            <person name="LaButti K."/>
            <person name="Andreopoulos B."/>
            <person name="Lipzen A."/>
            <person name="Chen C."/>
            <person name="Yan M."/>
            <person name="Daum C."/>
            <person name="Ng V."/>
            <person name="Clum A."/>
            <person name="Steindorff A."/>
            <person name="Ohm R.A."/>
            <person name="Martin F."/>
            <person name="Silar P."/>
            <person name="Natvig D.O."/>
            <person name="Lalanne C."/>
            <person name="Gautier V."/>
            <person name="Ament-Velasquez S.L."/>
            <person name="Kruys A."/>
            <person name="Hutchinson M.I."/>
            <person name="Powell A.J."/>
            <person name="Barry K."/>
            <person name="Miller A.N."/>
            <person name="Grigoriev I.V."/>
            <person name="Debuchy R."/>
            <person name="Gladieux P."/>
            <person name="Hiltunen Thoren M."/>
            <person name="Johannesson H."/>
        </authorList>
    </citation>
    <scope>NUCLEOTIDE SEQUENCE</scope>
    <source>
        <strain evidence="3">CBS 508.74</strain>
    </source>
</reference>
<evidence type="ECO:0000256" key="1">
    <source>
        <dbReference type="SAM" id="MobiDB-lite"/>
    </source>
</evidence>
<dbReference type="GeneID" id="89941954"/>
<accession>A0AAN6YQI6</accession>
<dbReference type="AlphaFoldDB" id="A0AAN6YQI6"/>
<gene>
    <name evidence="3" type="ORF">N656DRAFT_799049</name>
</gene>
<keyword evidence="2" id="KW-0812">Transmembrane</keyword>
<keyword evidence="4" id="KW-1185">Reference proteome</keyword>
<name>A0AAN6YQI6_9PEZI</name>
<dbReference type="Proteomes" id="UP001302812">
    <property type="component" value="Unassembled WGS sequence"/>
</dbReference>
<protein>
    <submittedName>
        <fullName evidence="3">Uncharacterized protein</fullName>
    </submittedName>
</protein>
<feature type="region of interest" description="Disordered" evidence="1">
    <location>
        <begin position="115"/>
        <end position="156"/>
    </location>
</feature>